<proteinExistence type="predicted"/>
<protein>
    <submittedName>
        <fullName evidence="2">Uncharacterized protein</fullName>
    </submittedName>
</protein>
<feature type="compositionally biased region" description="Polar residues" evidence="1">
    <location>
        <begin position="64"/>
        <end position="79"/>
    </location>
</feature>
<dbReference type="Proteomes" id="UP000834106">
    <property type="component" value="Chromosome 5"/>
</dbReference>
<dbReference type="AlphaFoldDB" id="A0AAD2DP46"/>
<accession>A0AAD2DP46</accession>
<feature type="compositionally biased region" description="Basic and acidic residues" evidence="1">
    <location>
        <begin position="90"/>
        <end position="102"/>
    </location>
</feature>
<feature type="compositionally biased region" description="Basic and acidic residues" evidence="1">
    <location>
        <begin position="132"/>
        <end position="141"/>
    </location>
</feature>
<organism evidence="2 3">
    <name type="scientific">Fraxinus pennsylvanica</name>
    <dbReference type="NCBI Taxonomy" id="56036"/>
    <lineage>
        <taxon>Eukaryota</taxon>
        <taxon>Viridiplantae</taxon>
        <taxon>Streptophyta</taxon>
        <taxon>Embryophyta</taxon>
        <taxon>Tracheophyta</taxon>
        <taxon>Spermatophyta</taxon>
        <taxon>Magnoliopsida</taxon>
        <taxon>eudicotyledons</taxon>
        <taxon>Gunneridae</taxon>
        <taxon>Pentapetalae</taxon>
        <taxon>asterids</taxon>
        <taxon>lamiids</taxon>
        <taxon>Lamiales</taxon>
        <taxon>Oleaceae</taxon>
        <taxon>Oleeae</taxon>
        <taxon>Fraxinus</taxon>
    </lineage>
</organism>
<name>A0AAD2DP46_9LAMI</name>
<feature type="region of interest" description="Disordered" evidence="1">
    <location>
        <begin position="1"/>
        <end position="141"/>
    </location>
</feature>
<evidence type="ECO:0000313" key="2">
    <source>
        <dbReference type="EMBL" id="CAI9761139.1"/>
    </source>
</evidence>
<evidence type="ECO:0000256" key="1">
    <source>
        <dbReference type="SAM" id="MobiDB-lite"/>
    </source>
</evidence>
<feature type="compositionally biased region" description="Basic residues" evidence="1">
    <location>
        <begin position="1"/>
        <end position="10"/>
    </location>
</feature>
<dbReference type="PANTHER" id="PTHR34055">
    <property type="entry name" value="OS09G0491596 PROTEIN"/>
    <property type="match status" value="1"/>
</dbReference>
<feature type="compositionally biased region" description="Acidic residues" evidence="1">
    <location>
        <begin position="44"/>
        <end position="62"/>
    </location>
</feature>
<dbReference type="EMBL" id="OU503040">
    <property type="protein sequence ID" value="CAI9761139.1"/>
    <property type="molecule type" value="Genomic_DNA"/>
</dbReference>
<sequence>MGRIRGKGRKQSAVAAGDDAVTGEDEKIPMRRRGRPQKPLKGEIEEEEKSEKIEEENDEDDNNTLSSVLSKTSKNQVATENGRKRKRTTKIKDHADSVKEENGAGTNTNTTDLIKSVGFRQNGSRRKNKPRRAAEVGVECK</sequence>
<keyword evidence="3" id="KW-1185">Reference proteome</keyword>
<dbReference type="PANTHER" id="PTHR34055:SF7">
    <property type="entry name" value="NEUROFILAMENT MEDIUM POLYPEPTIDE-LIKE"/>
    <property type="match status" value="1"/>
</dbReference>
<evidence type="ECO:0000313" key="3">
    <source>
        <dbReference type="Proteomes" id="UP000834106"/>
    </source>
</evidence>
<reference evidence="2" key="1">
    <citation type="submission" date="2023-05" db="EMBL/GenBank/DDBJ databases">
        <authorList>
            <person name="Huff M."/>
        </authorList>
    </citation>
    <scope>NUCLEOTIDE SEQUENCE</scope>
</reference>
<gene>
    <name evidence="2" type="ORF">FPE_LOCUS8569</name>
</gene>